<comment type="caution">
    <text evidence="1">The sequence shown here is derived from an EMBL/GenBank/DDBJ whole genome shotgun (WGS) entry which is preliminary data.</text>
</comment>
<organism evidence="1 2">
    <name type="scientific">Pleurotus cornucopiae</name>
    <name type="common">Cornucopia mushroom</name>
    <dbReference type="NCBI Taxonomy" id="5321"/>
    <lineage>
        <taxon>Eukaryota</taxon>
        <taxon>Fungi</taxon>
        <taxon>Dikarya</taxon>
        <taxon>Basidiomycota</taxon>
        <taxon>Agaricomycotina</taxon>
        <taxon>Agaricomycetes</taxon>
        <taxon>Agaricomycetidae</taxon>
        <taxon>Agaricales</taxon>
        <taxon>Pleurotineae</taxon>
        <taxon>Pleurotaceae</taxon>
        <taxon>Pleurotus</taxon>
    </lineage>
</organism>
<accession>A0ACB7ITR6</accession>
<reference evidence="1 2" key="1">
    <citation type="journal article" date="2021" name="Appl. Environ. Microbiol.">
        <title>Genetic linkage and physical mapping for an oyster mushroom Pleurotus cornucopiae and QTL analysis for the trait cap color.</title>
        <authorList>
            <person name="Zhang Y."/>
            <person name="Gao W."/>
            <person name="Sonnenberg A."/>
            <person name="Chen Q."/>
            <person name="Zhang J."/>
            <person name="Huang C."/>
        </authorList>
    </citation>
    <scope>NUCLEOTIDE SEQUENCE [LARGE SCALE GENOMIC DNA]</scope>
    <source>
        <strain evidence="1">CCMSSC00406</strain>
    </source>
</reference>
<evidence type="ECO:0000313" key="2">
    <source>
        <dbReference type="Proteomes" id="UP000824881"/>
    </source>
</evidence>
<keyword evidence="2" id="KW-1185">Reference proteome</keyword>
<dbReference type="Proteomes" id="UP000824881">
    <property type="component" value="Unassembled WGS sequence"/>
</dbReference>
<evidence type="ECO:0000313" key="1">
    <source>
        <dbReference type="EMBL" id="KAG9220918.1"/>
    </source>
</evidence>
<sequence>MYRLAVLAVIASLGVWQGQAQTVSVSATASHPIPTTLWGQMFEDISVTPNTAASLNAWSAINGGQISVVADSVPVSNSLPNSLRFTIPAGRTGQVGFANSGFFGMKIVASSTYKGSFFVKFPTVSSFTGNLIVGLRTTSGSTVVSQTVPIRGASTSWQQINVSLTPRTTPPSTDNQFFVTIDGAAASGQTINFAMFSLFPPTFKNRANGMRNDIATALAEMKPKFFRFPGGNNLVRSLVVPISCMGQTVPTRWQWNATIGSLLDRPGRAGDWGYINTDGLGLLEYLLFCEDLGMEPIMAVWAGFALGGTSVAQNGLQPYIQQAIDQINFVIGDPATSAPAARRAALGRAQPFKLTYVEIGNEDFFASDTYTYRWPAFVNALRGAFPNLSAPLLPFALPAASLIYKSTEFIATSNINSPVLSPNPAQWDHHVYQTPSWFAQNSFFYDDMPRNGVTFFEGEYAAISTNPNDIFGSPANGRLTFSTMQSASGEAAYMIGMERNSDIVFAASYAPLLGHVAGSQWTPNLIAFDTGNVYRSASYFVQKLFSTNMGNEYIPSTLPSRTGTVFWGITRNTATGEIVIKVSNTVAAQANLTFVLPFANVATSGSLQVLTGAATASNSPTTPSALAPATRTITTGKTFTFAAAGFSVNVITIKAS</sequence>
<name>A0ACB7ITR6_PLECO</name>
<gene>
    <name evidence="1" type="ORF">CCMSSC00406_0002482</name>
</gene>
<dbReference type="EMBL" id="WQMT02000007">
    <property type="protein sequence ID" value="KAG9220918.1"/>
    <property type="molecule type" value="Genomic_DNA"/>
</dbReference>
<protein>
    <submittedName>
        <fullName evidence="1">Uncharacterized protein</fullName>
    </submittedName>
</protein>
<proteinExistence type="predicted"/>